<evidence type="ECO:0000313" key="1">
    <source>
        <dbReference type="EMBL" id="EJW98208.1"/>
    </source>
</evidence>
<reference evidence="1" key="1">
    <citation type="journal article" date="2012" name="PLoS ONE">
        <title>Gene sets for utilization of primary and secondary nutrition supplies in the distal gut of endangered iberian lynx.</title>
        <authorList>
            <person name="Alcaide M."/>
            <person name="Messina E."/>
            <person name="Richter M."/>
            <person name="Bargiela R."/>
            <person name="Peplies J."/>
            <person name="Huws S.A."/>
            <person name="Newbold C.J."/>
            <person name="Golyshin P.N."/>
            <person name="Simon M.A."/>
            <person name="Lopez G."/>
            <person name="Yakimov M.M."/>
            <person name="Ferrer M."/>
        </authorList>
    </citation>
    <scope>NUCLEOTIDE SEQUENCE</scope>
</reference>
<protein>
    <submittedName>
        <fullName evidence="1">Uncharacterized protein</fullName>
    </submittedName>
</protein>
<dbReference type="AlphaFoldDB" id="J9FUM6"/>
<accession>J9FUM6</accession>
<dbReference type="EMBL" id="AMCI01004379">
    <property type="protein sequence ID" value="EJW98208.1"/>
    <property type="molecule type" value="Genomic_DNA"/>
</dbReference>
<sequence length="51" mass="5393">MQTGVDAGLGALILDAVRADVYSSAFHALTSRLAQEEASEPEQEEKGEDAD</sequence>
<name>J9FUM6_9ZZZZ</name>
<comment type="caution">
    <text evidence="1">The sequence shown here is derived from an EMBL/GenBank/DDBJ whole genome shotgun (WGS) entry which is preliminary data.</text>
</comment>
<proteinExistence type="predicted"/>
<gene>
    <name evidence="1" type="ORF">EVA_13685</name>
</gene>
<organism evidence="1">
    <name type="scientific">gut metagenome</name>
    <dbReference type="NCBI Taxonomy" id="749906"/>
    <lineage>
        <taxon>unclassified sequences</taxon>
        <taxon>metagenomes</taxon>
        <taxon>organismal metagenomes</taxon>
    </lineage>
</organism>